<evidence type="ECO:0000313" key="1">
    <source>
        <dbReference type="EMBL" id="MPN44007.1"/>
    </source>
</evidence>
<dbReference type="EMBL" id="VSSQ01102798">
    <property type="protein sequence ID" value="MPN44007.1"/>
    <property type="molecule type" value="Genomic_DNA"/>
</dbReference>
<dbReference type="AlphaFoldDB" id="A0A645HYB3"/>
<reference evidence="1" key="1">
    <citation type="submission" date="2019-08" db="EMBL/GenBank/DDBJ databases">
        <authorList>
            <person name="Kucharzyk K."/>
            <person name="Murdoch R.W."/>
            <person name="Higgins S."/>
            <person name="Loffler F."/>
        </authorList>
    </citation>
    <scope>NUCLEOTIDE SEQUENCE</scope>
</reference>
<sequence length="42" mass="4606">MVYPKVLVELAGETCHSGIYHVVYVLPAGNQGVERNTHCHLA</sequence>
<organism evidence="1">
    <name type="scientific">bioreactor metagenome</name>
    <dbReference type="NCBI Taxonomy" id="1076179"/>
    <lineage>
        <taxon>unclassified sequences</taxon>
        <taxon>metagenomes</taxon>
        <taxon>ecological metagenomes</taxon>
    </lineage>
</organism>
<comment type="caution">
    <text evidence="1">The sequence shown here is derived from an EMBL/GenBank/DDBJ whole genome shotgun (WGS) entry which is preliminary data.</text>
</comment>
<name>A0A645HYB3_9ZZZZ</name>
<protein>
    <submittedName>
        <fullName evidence="1">Uncharacterized protein</fullName>
    </submittedName>
</protein>
<gene>
    <name evidence="1" type="ORF">SDC9_191568</name>
</gene>
<accession>A0A645HYB3</accession>
<proteinExistence type="predicted"/>